<evidence type="ECO:0000256" key="5">
    <source>
        <dbReference type="SAM" id="Phobius"/>
    </source>
</evidence>
<keyword evidence="3 5" id="KW-1133">Transmembrane helix</keyword>
<feature type="transmembrane region" description="Helical" evidence="5">
    <location>
        <begin position="180"/>
        <end position="197"/>
    </location>
</feature>
<organism evidence="7 8">
    <name type="scientific">Orchesella dallaii</name>
    <dbReference type="NCBI Taxonomy" id="48710"/>
    <lineage>
        <taxon>Eukaryota</taxon>
        <taxon>Metazoa</taxon>
        <taxon>Ecdysozoa</taxon>
        <taxon>Arthropoda</taxon>
        <taxon>Hexapoda</taxon>
        <taxon>Collembola</taxon>
        <taxon>Entomobryomorpha</taxon>
        <taxon>Entomobryoidea</taxon>
        <taxon>Orchesellidae</taxon>
        <taxon>Orchesellinae</taxon>
        <taxon>Orchesella</taxon>
    </lineage>
</organism>
<keyword evidence="2 5" id="KW-0812">Transmembrane</keyword>
<keyword evidence="8" id="KW-1185">Reference proteome</keyword>
<comment type="subcellular location">
    <subcellularLocation>
        <location evidence="1">Membrane</location>
        <topology evidence="1">Multi-pass membrane protein</topology>
    </subcellularLocation>
</comment>
<accession>A0ABP1Q8W9</accession>
<feature type="transmembrane region" description="Helical" evidence="5">
    <location>
        <begin position="236"/>
        <end position="269"/>
    </location>
</feature>
<dbReference type="PANTHER" id="PTHR10037:SF62">
    <property type="entry name" value="SODIUM CHANNEL PROTEIN 60E"/>
    <property type="match status" value="1"/>
</dbReference>
<dbReference type="PROSITE" id="PS50096">
    <property type="entry name" value="IQ"/>
    <property type="match status" value="1"/>
</dbReference>
<feature type="domain" description="Ion transport" evidence="6">
    <location>
        <begin position="21"/>
        <end position="61"/>
    </location>
</feature>
<sequence>MVSHLLAPNKDVCCAKASTNKYSWINTPSNFDNVFEGYLSLFQVATFEGWIELMESSVNAVGENAQYEGNTLEMLLTPTQRNYYIAMKNLGRRKPQKVTKRPKTKCFSFFYDLAMSKKLESLMYIVILANTIVETFQVYDHGNYHKNIFDGFNAFFCVLYMFEAAIKLTGLGYFYFTVPWNIFDLILLFASLMNVCIREEIFVEYPIPPSLLRIVRVSRIGRVLRLVKAAKGIRKLLYALVVSLPALFNIGALLGLITFIYAVLGMALFGKAPLKDAVDETFNFRTFFNSNLLLLRLMTAAGWNEVLESLTVTFPVCGAYRPIECGGPGEPECPNRALVLQRQMEVKFQKQFPSRRFLDIVSSTRIWKVQRNAALKIQKAWRRYLNKKRQNEKPQVVTRVERKQEVLNSGITAHGGLGHMMRRLGNVAKK</sequence>
<evidence type="ECO:0000313" key="7">
    <source>
        <dbReference type="EMBL" id="CAL8093991.1"/>
    </source>
</evidence>
<dbReference type="InterPro" id="IPR044564">
    <property type="entry name" value="Na_chnl_inactivation_gate"/>
</dbReference>
<feature type="domain" description="Ion transport" evidence="6">
    <location>
        <begin position="119"/>
        <end position="310"/>
    </location>
</feature>
<evidence type="ECO:0000256" key="3">
    <source>
        <dbReference type="ARBA" id="ARBA00022989"/>
    </source>
</evidence>
<dbReference type="InterPro" id="IPR005821">
    <property type="entry name" value="Ion_trans_dom"/>
</dbReference>
<dbReference type="Proteomes" id="UP001642540">
    <property type="component" value="Unassembled WGS sequence"/>
</dbReference>
<dbReference type="Gene3D" id="1.20.120.350">
    <property type="entry name" value="Voltage-gated potassium channels. Chain C"/>
    <property type="match status" value="1"/>
</dbReference>
<dbReference type="Pfam" id="PF00520">
    <property type="entry name" value="Ion_trans"/>
    <property type="match status" value="2"/>
</dbReference>
<evidence type="ECO:0000313" key="8">
    <source>
        <dbReference type="Proteomes" id="UP001642540"/>
    </source>
</evidence>
<evidence type="ECO:0000259" key="6">
    <source>
        <dbReference type="Pfam" id="PF00520"/>
    </source>
</evidence>
<evidence type="ECO:0000256" key="4">
    <source>
        <dbReference type="ARBA" id="ARBA00023136"/>
    </source>
</evidence>
<evidence type="ECO:0000256" key="1">
    <source>
        <dbReference type="ARBA" id="ARBA00004141"/>
    </source>
</evidence>
<dbReference type="PANTHER" id="PTHR10037">
    <property type="entry name" value="VOLTAGE-GATED CATION CHANNEL CALCIUM AND SODIUM"/>
    <property type="match status" value="1"/>
</dbReference>
<dbReference type="CDD" id="cd13433">
    <property type="entry name" value="Na_channel_gate"/>
    <property type="match status" value="1"/>
</dbReference>
<reference evidence="7 8" key="1">
    <citation type="submission" date="2024-08" db="EMBL/GenBank/DDBJ databases">
        <authorList>
            <person name="Cucini C."/>
            <person name="Frati F."/>
        </authorList>
    </citation>
    <scope>NUCLEOTIDE SEQUENCE [LARGE SCALE GENOMIC DNA]</scope>
</reference>
<dbReference type="InterPro" id="IPR043203">
    <property type="entry name" value="VGCC_Ca_Na"/>
</dbReference>
<dbReference type="InterPro" id="IPR027359">
    <property type="entry name" value="Volt_channel_dom_sf"/>
</dbReference>
<proteinExistence type="predicted"/>
<dbReference type="SUPFAM" id="SSF81324">
    <property type="entry name" value="Voltage-gated potassium channels"/>
    <property type="match status" value="1"/>
</dbReference>
<protein>
    <recommendedName>
        <fullName evidence="6">Ion transport domain-containing protein</fullName>
    </recommendedName>
</protein>
<dbReference type="Gene3D" id="1.10.287.70">
    <property type="match status" value="2"/>
</dbReference>
<evidence type="ECO:0000256" key="2">
    <source>
        <dbReference type="ARBA" id="ARBA00022692"/>
    </source>
</evidence>
<comment type="caution">
    <text evidence="7">The sequence shown here is derived from an EMBL/GenBank/DDBJ whole genome shotgun (WGS) entry which is preliminary data.</text>
</comment>
<gene>
    <name evidence="7" type="ORF">ODALV1_LOCUS8663</name>
</gene>
<name>A0ABP1Q8W9_9HEXA</name>
<dbReference type="EMBL" id="CAXLJM020000026">
    <property type="protein sequence ID" value="CAL8093991.1"/>
    <property type="molecule type" value="Genomic_DNA"/>
</dbReference>
<keyword evidence="4 5" id="KW-0472">Membrane</keyword>